<feature type="domain" description="C3H1-type" evidence="6">
    <location>
        <begin position="226"/>
        <end position="246"/>
    </location>
</feature>
<evidence type="ECO:0000256" key="4">
    <source>
        <dbReference type="PROSITE-ProRule" id="PRU00723"/>
    </source>
</evidence>
<dbReference type="PANTHER" id="PTHR46156">
    <property type="entry name" value="CCCH ZINGC FINGER"/>
    <property type="match status" value="1"/>
</dbReference>
<dbReference type="PANTHER" id="PTHR46156:SF1">
    <property type="entry name" value="ZINC FINGER CCCH DOMAIN-CONTAINING PROTEIN 3"/>
    <property type="match status" value="1"/>
</dbReference>
<feature type="zinc finger region" description="C3H1-type" evidence="4">
    <location>
        <begin position="278"/>
        <end position="301"/>
    </location>
</feature>
<feature type="domain" description="C3H1-type" evidence="6">
    <location>
        <begin position="247"/>
        <end position="273"/>
    </location>
</feature>
<evidence type="ECO:0000313" key="8">
    <source>
        <dbReference type="Proteomes" id="UP000094112"/>
    </source>
</evidence>
<dbReference type="Proteomes" id="UP000094112">
    <property type="component" value="Unassembled WGS sequence"/>
</dbReference>
<feature type="domain" description="C3H1-type" evidence="6">
    <location>
        <begin position="195"/>
        <end position="222"/>
    </location>
</feature>
<feature type="zinc finger region" description="C3H1-type" evidence="4">
    <location>
        <begin position="195"/>
        <end position="222"/>
    </location>
</feature>
<evidence type="ECO:0000313" key="7">
    <source>
        <dbReference type="EMBL" id="ODQ58017.1"/>
    </source>
</evidence>
<feature type="compositionally biased region" description="Polar residues" evidence="5">
    <location>
        <begin position="29"/>
        <end position="39"/>
    </location>
</feature>
<dbReference type="GO" id="GO:0005634">
    <property type="term" value="C:nucleus"/>
    <property type="evidence" value="ECO:0007669"/>
    <property type="project" value="TreeGrafter"/>
</dbReference>
<evidence type="ECO:0000256" key="1">
    <source>
        <dbReference type="ARBA" id="ARBA00022723"/>
    </source>
</evidence>
<dbReference type="PROSITE" id="PS50103">
    <property type="entry name" value="ZF_C3H1"/>
    <property type="match status" value="5"/>
</dbReference>
<feature type="domain" description="C3H1-type" evidence="6">
    <location>
        <begin position="302"/>
        <end position="324"/>
    </location>
</feature>
<evidence type="ECO:0000259" key="6">
    <source>
        <dbReference type="PROSITE" id="PS50103"/>
    </source>
</evidence>
<sequence length="403" mass="45872">MGDSNLLDQISKLRGAINTYKAEPKDITSSKPYEANYSTRGGSFRGRGRGSFRGARGGFPIRNRTLVVNNNTNSDSEFVSTVSSNGRKLINKSIYEKELQEKNLSKEEKVEKLKEAQFKITMKKLETRASKNRVRLDLCDRCIIDGDLYSISRYGARLVLLDIPSGIKPRRINWNGYQYQRLKTGNLKLVNTKVFLKEQCRYFQKTGVCSRGTKCKYTHNSTKVALCKNYIRGRCHGDCALSHEPNEFNVPLCHFFARGGCKNPQCLFLHVEPELELVCRPFSIGGYCFRGKNCKFTHSFECPDFQLSKECPRGKNCKLTHSEKDNLDAKLLFNTLNPDYYQLPNLTKLDNLHGDPRIQKSEIEEDASKFELYDSESDDDLGEGSVRSTGPDGLEVNADFIHF</sequence>
<dbReference type="InterPro" id="IPR036855">
    <property type="entry name" value="Znf_CCCH_sf"/>
</dbReference>
<keyword evidence="1 4" id="KW-0479">Metal-binding</keyword>
<evidence type="ECO:0000256" key="5">
    <source>
        <dbReference type="SAM" id="MobiDB-lite"/>
    </source>
</evidence>
<reference evidence="7 8" key="1">
    <citation type="journal article" date="2016" name="Proc. Natl. Acad. Sci. U.S.A.">
        <title>Comparative genomics of biotechnologically important yeasts.</title>
        <authorList>
            <person name="Riley R."/>
            <person name="Haridas S."/>
            <person name="Wolfe K.H."/>
            <person name="Lopes M.R."/>
            <person name="Hittinger C.T."/>
            <person name="Goeker M."/>
            <person name="Salamov A.A."/>
            <person name="Wisecaver J.H."/>
            <person name="Long T.M."/>
            <person name="Calvey C.H."/>
            <person name="Aerts A.L."/>
            <person name="Barry K.W."/>
            <person name="Choi C."/>
            <person name="Clum A."/>
            <person name="Coughlan A.Y."/>
            <person name="Deshpande S."/>
            <person name="Douglass A.P."/>
            <person name="Hanson S.J."/>
            <person name="Klenk H.-P."/>
            <person name="LaButti K.M."/>
            <person name="Lapidus A."/>
            <person name="Lindquist E.A."/>
            <person name="Lipzen A.M."/>
            <person name="Meier-Kolthoff J.P."/>
            <person name="Ohm R.A."/>
            <person name="Otillar R.P."/>
            <person name="Pangilinan J.L."/>
            <person name="Peng Y."/>
            <person name="Rokas A."/>
            <person name="Rosa C.A."/>
            <person name="Scheuner C."/>
            <person name="Sibirny A.A."/>
            <person name="Slot J.C."/>
            <person name="Stielow J.B."/>
            <person name="Sun H."/>
            <person name="Kurtzman C.P."/>
            <person name="Blackwell M."/>
            <person name="Grigoriev I.V."/>
            <person name="Jeffries T.W."/>
        </authorList>
    </citation>
    <scope>NUCLEOTIDE SEQUENCE [LARGE SCALE GENOMIC DNA]</scope>
    <source>
        <strain evidence="8">ATCC 58044 / CBS 1984 / NCYC 433 / NRRL Y-366-8</strain>
    </source>
</reference>
<protein>
    <recommendedName>
        <fullName evidence="6">C3H1-type domain-containing protein</fullName>
    </recommendedName>
</protein>
<organism evidence="7 8">
    <name type="scientific">Wickerhamomyces anomalus (strain ATCC 58044 / CBS 1984 / NCYC 433 / NRRL Y-366-8)</name>
    <name type="common">Yeast</name>
    <name type="synonym">Hansenula anomala</name>
    <dbReference type="NCBI Taxonomy" id="683960"/>
    <lineage>
        <taxon>Eukaryota</taxon>
        <taxon>Fungi</taxon>
        <taxon>Dikarya</taxon>
        <taxon>Ascomycota</taxon>
        <taxon>Saccharomycotina</taxon>
        <taxon>Saccharomycetes</taxon>
        <taxon>Phaffomycetales</taxon>
        <taxon>Wickerhamomycetaceae</taxon>
        <taxon>Wickerhamomyces</taxon>
    </lineage>
</organism>
<evidence type="ECO:0000256" key="3">
    <source>
        <dbReference type="ARBA" id="ARBA00022833"/>
    </source>
</evidence>
<feature type="region of interest" description="Disordered" evidence="5">
    <location>
        <begin position="27"/>
        <end position="51"/>
    </location>
</feature>
<dbReference type="SMART" id="SM00356">
    <property type="entry name" value="ZnF_C3H1"/>
    <property type="match status" value="5"/>
</dbReference>
<feature type="region of interest" description="Disordered" evidence="5">
    <location>
        <begin position="374"/>
        <end position="393"/>
    </location>
</feature>
<feature type="domain" description="C3H1-type" evidence="6">
    <location>
        <begin position="278"/>
        <end position="301"/>
    </location>
</feature>
<accession>A0A1E3NZJ0</accession>
<keyword evidence="3 4" id="KW-0862">Zinc</keyword>
<proteinExistence type="predicted"/>
<dbReference type="AlphaFoldDB" id="A0A1E3NZJ0"/>
<dbReference type="RefSeq" id="XP_019037224.1">
    <property type="nucleotide sequence ID" value="XM_019184190.1"/>
</dbReference>
<feature type="zinc finger region" description="C3H1-type" evidence="4">
    <location>
        <begin position="247"/>
        <end position="273"/>
    </location>
</feature>
<dbReference type="GeneID" id="30201436"/>
<name>A0A1E3NZJ0_WICAA</name>
<gene>
    <name evidence="7" type="ORF">WICANDRAFT_70001</name>
</gene>
<keyword evidence="2 4" id="KW-0863">Zinc-finger</keyword>
<keyword evidence="8" id="KW-1185">Reference proteome</keyword>
<dbReference type="InterPro" id="IPR000571">
    <property type="entry name" value="Znf_CCCH"/>
</dbReference>
<dbReference type="EMBL" id="KV454212">
    <property type="protein sequence ID" value="ODQ58017.1"/>
    <property type="molecule type" value="Genomic_DNA"/>
</dbReference>
<evidence type="ECO:0000256" key="2">
    <source>
        <dbReference type="ARBA" id="ARBA00022771"/>
    </source>
</evidence>
<dbReference type="SUPFAM" id="SSF90229">
    <property type="entry name" value="CCCH zinc finger"/>
    <property type="match status" value="2"/>
</dbReference>
<dbReference type="Pfam" id="PF00642">
    <property type="entry name" value="zf-CCCH"/>
    <property type="match status" value="1"/>
</dbReference>
<dbReference type="Gene3D" id="4.10.1000.10">
    <property type="entry name" value="Zinc finger, CCCH-type"/>
    <property type="match status" value="2"/>
</dbReference>
<dbReference type="OrthoDB" id="410307at2759"/>
<dbReference type="GO" id="GO:0008270">
    <property type="term" value="F:zinc ion binding"/>
    <property type="evidence" value="ECO:0007669"/>
    <property type="project" value="UniProtKB-KW"/>
</dbReference>
<feature type="zinc finger region" description="C3H1-type" evidence="4">
    <location>
        <begin position="302"/>
        <end position="324"/>
    </location>
</feature>
<feature type="zinc finger region" description="C3H1-type" evidence="4">
    <location>
        <begin position="226"/>
        <end position="246"/>
    </location>
</feature>
<dbReference type="STRING" id="683960.A0A1E3NZJ0"/>